<dbReference type="PANTHER" id="PTHR23044:SF61">
    <property type="entry name" value="3'-5' EXORIBONUCLEASE 1-RELATED"/>
    <property type="match status" value="1"/>
</dbReference>
<evidence type="ECO:0000256" key="2">
    <source>
        <dbReference type="ARBA" id="ARBA00022801"/>
    </source>
</evidence>
<evidence type="ECO:0000256" key="3">
    <source>
        <dbReference type="ARBA" id="ARBA00022839"/>
    </source>
</evidence>
<keyword evidence="6" id="KW-1185">Reference proteome</keyword>
<dbReference type="InterPro" id="IPR036397">
    <property type="entry name" value="RNaseH_sf"/>
</dbReference>
<dbReference type="InterPro" id="IPR012337">
    <property type="entry name" value="RNaseH-like_sf"/>
</dbReference>
<dbReference type="Pfam" id="PF00929">
    <property type="entry name" value="RNase_T"/>
    <property type="match status" value="1"/>
</dbReference>
<dbReference type="GO" id="GO:0004527">
    <property type="term" value="F:exonuclease activity"/>
    <property type="evidence" value="ECO:0007669"/>
    <property type="project" value="UniProtKB-KW"/>
</dbReference>
<name>A0ABR7WVL9_9SPHI</name>
<dbReference type="InterPro" id="IPR051274">
    <property type="entry name" value="3-5_Exoribonuclease"/>
</dbReference>
<keyword evidence="2" id="KW-0378">Hydrolase</keyword>
<accession>A0ABR7WVL9</accession>
<reference evidence="5 6" key="1">
    <citation type="submission" date="2020-09" db="EMBL/GenBank/DDBJ databases">
        <title>Novel species of Mucilaginibacter isolated from a glacier on the Tibetan Plateau.</title>
        <authorList>
            <person name="Liu Q."/>
            <person name="Xin Y.-H."/>
        </authorList>
    </citation>
    <scope>NUCLEOTIDE SEQUENCE [LARGE SCALE GENOMIC DNA]</scope>
    <source>
        <strain evidence="5 6">ZT4R22</strain>
    </source>
</reference>
<evidence type="ECO:0000313" key="6">
    <source>
        <dbReference type="Proteomes" id="UP000606600"/>
    </source>
</evidence>
<dbReference type="SMART" id="SM00479">
    <property type="entry name" value="EXOIII"/>
    <property type="match status" value="1"/>
</dbReference>
<dbReference type="EMBL" id="JACWMY010000012">
    <property type="protein sequence ID" value="MBD1366338.1"/>
    <property type="molecule type" value="Genomic_DNA"/>
</dbReference>
<dbReference type="PANTHER" id="PTHR23044">
    <property type="entry name" value="3'-5' EXONUCLEASE ERI1-RELATED"/>
    <property type="match status" value="1"/>
</dbReference>
<keyword evidence="3 5" id="KW-0269">Exonuclease</keyword>
<dbReference type="Gene3D" id="3.30.420.10">
    <property type="entry name" value="Ribonuclease H-like superfamily/Ribonuclease H"/>
    <property type="match status" value="1"/>
</dbReference>
<evidence type="ECO:0000313" key="5">
    <source>
        <dbReference type="EMBL" id="MBD1366338.1"/>
    </source>
</evidence>
<keyword evidence="1" id="KW-0540">Nuclease</keyword>
<evidence type="ECO:0000256" key="1">
    <source>
        <dbReference type="ARBA" id="ARBA00022722"/>
    </source>
</evidence>
<sequence length="180" mass="20253">MKQDKILVVDIEATCWEGRNPPGQENDIIEVGVCLLDVNTGEITGSRGILVMPERSQIGKFCTQLTSITPGLIEDEGIYFDDACDILEREYDSKDLVWASYGDYDRNQFQRQCSEMRVAYPFGPSHINVKTMFAEKRGMKRGTGMATALEMLNLPLEGTHHRGVDDAKNIAKILHWALNN</sequence>
<dbReference type="SUPFAM" id="SSF53098">
    <property type="entry name" value="Ribonuclease H-like"/>
    <property type="match status" value="1"/>
</dbReference>
<feature type="domain" description="Exonuclease" evidence="4">
    <location>
        <begin position="5"/>
        <end position="180"/>
    </location>
</feature>
<dbReference type="Proteomes" id="UP000606600">
    <property type="component" value="Unassembled WGS sequence"/>
</dbReference>
<organism evidence="5 6">
    <name type="scientific">Mucilaginibacter pankratovii</name>
    <dbReference type="NCBI Taxonomy" id="2772110"/>
    <lineage>
        <taxon>Bacteria</taxon>
        <taxon>Pseudomonadati</taxon>
        <taxon>Bacteroidota</taxon>
        <taxon>Sphingobacteriia</taxon>
        <taxon>Sphingobacteriales</taxon>
        <taxon>Sphingobacteriaceae</taxon>
        <taxon>Mucilaginibacter</taxon>
    </lineage>
</organism>
<dbReference type="InterPro" id="IPR047201">
    <property type="entry name" value="ERI-1_3'hExo-like"/>
</dbReference>
<comment type="caution">
    <text evidence="5">The sequence shown here is derived from an EMBL/GenBank/DDBJ whole genome shotgun (WGS) entry which is preliminary data.</text>
</comment>
<dbReference type="InterPro" id="IPR013520">
    <property type="entry name" value="Ribonucl_H"/>
</dbReference>
<evidence type="ECO:0000259" key="4">
    <source>
        <dbReference type="SMART" id="SM00479"/>
    </source>
</evidence>
<gene>
    <name evidence="5" type="ORF">IDJ77_21170</name>
</gene>
<protein>
    <submittedName>
        <fullName evidence="5">Exonuclease domain-containing protein</fullName>
    </submittedName>
</protein>
<proteinExistence type="predicted"/>
<dbReference type="RefSeq" id="WP_191190985.1">
    <property type="nucleotide sequence ID" value="NZ_JACWMY010000012.1"/>
</dbReference>
<dbReference type="CDD" id="cd06133">
    <property type="entry name" value="ERI-1_3'hExo_like"/>
    <property type="match status" value="1"/>
</dbReference>